<evidence type="ECO:0000259" key="5">
    <source>
        <dbReference type="Pfam" id="PF23090"/>
    </source>
</evidence>
<keyword evidence="2" id="KW-0378">Hydrolase</keyword>
<dbReference type="PANTHER" id="PTHR43806:SF7">
    <property type="entry name" value="MEMBRANE-BOUND TRANSCRIPTION FACTOR SITE-1 PROTEASE"/>
    <property type="match status" value="1"/>
</dbReference>
<dbReference type="OrthoDB" id="1740355at2759"/>
<keyword evidence="1" id="KW-0645">Protease</keyword>
<dbReference type="Pfam" id="PF23090">
    <property type="entry name" value="MBTPS1_4th"/>
    <property type="match status" value="2"/>
</dbReference>
<evidence type="ECO:0000313" key="7">
    <source>
        <dbReference type="EMBL" id="ETO11744.1"/>
    </source>
</evidence>
<keyword evidence="8" id="KW-1185">Reference proteome</keyword>
<dbReference type="Pfam" id="PF23094">
    <property type="entry name" value="MBTPS1_3rd"/>
    <property type="match status" value="1"/>
</dbReference>
<dbReference type="GO" id="GO:0005794">
    <property type="term" value="C:Golgi apparatus"/>
    <property type="evidence" value="ECO:0007669"/>
    <property type="project" value="TreeGrafter"/>
</dbReference>
<reference evidence="7 8" key="1">
    <citation type="journal article" date="2013" name="Curr. Biol.">
        <title>The Genome of the Foraminiferan Reticulomyxa filosa.</title>
        <authorList>
            <person name="Glockner G."/>
            <person name="Hulsmann N."/>
            <person name="Schleicher M."/>
            <person name="Noegel A.A."/>
            <person name="Eichinger L."/>
            <person name="Gallinger C."/>
            <person name="Pawlowski J."/>
            <person name="Sierra R."/>
            <person name="Euteneuer U."/>
            <person name="Pillet L."/>
            <person name="Moustafa A."/>
            <person name="Platzer M."/>
            <person name="Groth M."/>
            <person name="Szafranski K."/>
            <person name="Schliwa M."/>
        </authorList>
    </citation>
    <scope>NUCLEOTIDE SEQUENCE [LARGE SCALE GENOMIC DNA]</scope>
</reference>
<accession>X6MCX6</accession>
<feature type="domain" description="MBTPS1 fourth" evidence="5">
    <location>
        <begin position="452"/>
        <end position="493"/>
    </location>
</feature>
<keyword evidence="4" id="KW-1133">Transmembrane helix</keyword>
<evidence type="ECO:0000313" key="8">
    <source>
        <dbReference type="Proteomes" id="UP000023152"/>
    </source>
</evidence>
<feature type="compositionally biased region" description="Polar residues" evidence="3">
    <location>
        <begin position="635"/>
        <end position="652"/>
    </location>
</feature>
<evidence type="ECO:0000256" key="3">
    <source>
        <dbReference type="SAM" id="MobiDB-lite"/>
    </source>
</evidence>
<evidence type="ECO:0000256" key="1">
    <source>
        <dbReference type="ARBA" id="ARBA00022670"/>
    </source>
</evidence>
<evidence type="ECO:0000256" key="4">
    <source>
        <dbReference type="SAM" id="Phobius"/>
    </source>
</evidence>
<sequence length="660" mass="76410">MESNKPCIVETNPCGSSDRIPHLRIFEQGSGKINLLRAYDQIRQYQPHISVIPDALDLTQCPQFWPFCRQPLYYTSQPYIFNFTVLNPFSVQGEMRYPPTFAIIDSDQNSSLSQDLLDVQIPILACFVAVVWLDGFFHYCQVFCTHITSRSSDNSHFDGYNTETNEWVKHQVHIPVTLSIIPTPPRNKRMLWDQFRNLQYPLGYIPRDDLDIDKDMLDWTGDHLHTNYHGLYDALKDKGYFVEVLGTDYTCVNATHYAALIIVDPEEEFFEEEIEKLEDDILQHGLSLVIVADWYNEKIAERIRFFDDNTRSLWDALTGGANVPALNDLLLPFRIQWSNWAGLGKYQIHPDQPSIFFQSGNAIGTFPANGKLTCACLFANQYNKCKQLHVNLQSAEQKHETRMVPILGFYDTKFITKKFDCFVVLLSSLYSFRFCAHLIRTHFFFFFFKHSDNSGRIAMYGDSTCLDSNLKKSDCTWIFFQMLQYATIGKIDEDLDRALTVVTENSTFNLIDNHKIHKPMRLTKIKEQFNAISKVRGKGKQPKCPAIKRYTRFEQLRVADTLNDKTLSNEDRPVIGIEAKIHKELDIPKWFFFLPLLSFVVALYFVLLLFPSLRRRTTAMFNCCTRNHIGNKSTNWMSPNPSFKTKASNRSRAVSGKDEV</sequence>
<comment type="caution">
    <text evidence="7">The sequence shown here is derived from an EMBL/GenBank/DDBJ whole genome shotgun (WGS) entry which is preliminary data.</text>
</comment>
<name>X6MCX6_RETFI</name>
<feature type="domain" description="MBTPS1 third" evidence="6">
    <location>
        <begin position="52"/>
        <end position="110"/>
    </location>
</feature>
<dbReference type="InterPro" id="IPR050131">
    <property type="entry name" value="Peptidase_S8_subtilisin-like"/>
</dbReference>
<feature type="region of interest" description="Disordered" evidence="3">
    <location>
        <begin position="635"/>
        <end position="660"/>
    </location>
</feature>
<protein>
    <submittedName>
        <fullName evidence="7">Uncharacterized protein</fullName>
    </submittedName>
</protein>
<dbReference type="Proteomes" id="UP000023152">
    <property type="component" value="Unassembled WGS sequence"/>
</dbReference>
<dbReference type="EMBL" id="ASPP01022091">
    <property type="protein sequence ID" value="ETO11744.1"/>
    <property type="molecule type" value="Genomic_DNA"/>
</dbReference>
<feature type="transmembrane region" description="Helical" evidence="4">
    <location>
        <begin position="590"/>
        <end position="610"/>
    </location>
</feature>
<keyword evidence="4" id="KW-0472">Membrane</keyword>
<keyword evidence="4" id="KW-0812">Transmembrane</keyword>
<gene>
    <name evidence="7" type="ORF">RFI_25630</name>
</gene>
<dbReference type="AlphaFoldDB" id="X6MCX6"/>
<proteinExistence type="predicted"/>
<evidence type="ECO:0000256" key="2">
    <source>
        <dbReference type="ARBA" id="ARBA00022825"/>
    </source>
</evidence>
<dbReference type="PANTHER" id="PTHR43806">
    <property type="entry name" value="PEPTIDASE S8"/>
    <property type="match status" value="1"/>
</dbReference>
<dbReference type="InterPro" id="IPR057060">
    <property type="entry name" value="MBTPS1_3rd"/>
</dbReference>
<dbReference type="GO" id="GO:0006508">
    <property type="term" value="P:proteolysis"/>
    <property type="evidence" value="ECO:0007669"/>
    <property type="project" value="UniProtKB-KW"/>
</dbReference>
<keyword evidence="2" id="KW-0720">Serine protease</keyword>
<evidence type="ECO:0000259" key="6">
    <source>
        <dbReference type="Pfam" id="PF23094"/>
    </source>
</evidence>
<dbReference type="GO" id="GO:0004252">
    <property type="term" value="F:serine-type endopeptidase activity"/>
    <property type="evidence" value="ECO:0007669"/>
    <property type="project" value="TreeGrafter"/>
</dbReference>
<dbReference type="InterPro" id="IPR057032">
    <property type="entry name" value="MBTPS1_4th"/>
</dbReference>
<feature type="domain" description="MBTPS1 fourth" evidence="5">
    <location>
        <begin position="184"/>
        <end position="412"/>
    </location>
</feature>
<organism evidence="7 8">
    <name type="scientific">Reticulomyxa filosa</name>
    <dbReference type="NCBI Taxonomy" id="46433"/>
    <lineage>
        <taxon>Eukaryota</taxon>
        <taxon>Sar</taxon>
        <taxon>Rhizaria</taxon>
        <taxon>Retaria</taxon>
        <taxon>Foraminifera</taxon>
        <taxon>Monothalamids</taxon>
        <taxon>Reticulomyxidae</taxon>
        <taxon>Reticulomyxa</taxon>
    </lineage>
</organism>